<dbReference type="InterPro" id="IPR036390">
    <property type="entry name" value="WH_DNA-bd_sf"/>
</dbReference>
<name>K2PTS8_9FLAO</name>
<evidence type="ECO:0000256" key="1">
    <source>
        <dbReference type="ARBA" id="ARBA00023015"/>
    </source>
</evidence>
<sequence length="177" mass="20237">MRNTTFNIFLSNHFKNYSTFVHTIVVDTMKIEDIIKSKVISLELKTVLNLLHTSNIVQDKTSEVLKPFDLSSEQFNVLRILRGQKGVPASLSCVQERMICKMSNTTRLVDKLIAKDMVQRSICENNRRKVDIVITQKGLDILKQLDAPMKALNDSVIENLSTQETETLNELLDKIRS</sequence>
<dbReference type="AlphaFoldDB" id="K2PTS8"/>
<dbReference type="SUPFAM" id="SSF46785">
    <property type="entry name" value="Winged helix' DNA-binding domain"/>
    <property type="match status" value="1"/>
</dbReference>
<feature type="domain" description="HTH marR-type" evidence="4">
    <location>
        <begin position="43"/>
        <end position="177"/>
    </location>
</feature>
<dbReference type="PANTHER" id="PTHR42756:SF1">
    <property type="entry name" value="TRANSCRIPTIONAL REPRESSOR OF EMRAB OPERON"/>
    <property type="match status" value="1"/>
</dbReference>
<dbReference type="PATRIC" id="fig|555500.3.peg.2010"/>
<keyword evidence="3" id="KW-0804">Transcription</keyword>
<dbReference type="Pfam" id="PF01047">
    <property type="entry name" value="MarR"/>
    <property type="match status" value="1"/>
</dbReference>
<dbReference type="EMBL" id="AMSG01000012">
    <property type="protein sequence ID" value="EKF54989.1"/>
    <property type="molecule type" value="Genomic_DNA"/>
</dbReference>
<protein>
    <submittedName>
        <fullName evidence="5">Transcriptional regulator, MarR-family protein</fullName>
    </submittedName>
</protein>
<evidence type="ECO:0000256" key="3">
    <source>
        <dbReference type="ARBA" id="ARBA00023163"/>
    </source>
</evidence>
<dbReference type="PRINTS" id="PR00598">
    <property type="entry name" value="HTHMARR"/>
</dbReference>
<evidence type="ECO:0000256" key="2">
    <source>
        <dbReference type="ARBA" id="ARBA00023125"/>
    </source>
</evidence>
<dbReference type="GO" id="GO:0003700">
    <property type="term" value="F:DNA-binding transcription factor activity"/>
    <property type="evidence" value="ECO:0007669"/>
    <property type="project" value="InterPro"/>
</dbReference>
<dbReference type="Gene3D" id="1.10.10.10">
    <property type="entry name" value="Winged helix-like DNA-binding domain superfamily/Winged helix DNA-binding domain"/>
    <property type="match status" value="1"/>
</dbReference>
<keyword evidence="1" id="KW-0805">Transcription regulation</keyword>
<dbReference type="PROSITE" id="PS50995">
    <property type="entry name" value="HTH_MARR_2"/>
    <property type="match status" value="1"/>
</dbReference>
<dbReference type="PANTHER" id="PTHR42756">
    <property type="entry name" value="TRANSCRIPTIONAL REGULATOR, MARR"/>
    <property type="match status" value="1"/>
</dbReference>
<keyword evidence="2" id="KW-0238">DNA-binding</keyword>
<evidence type="ECO:0000313" key="6">
    <source>
        <dbReference type="Proteomes" id="UP000007364"/>
    </source>
</evidence>
<dbReference type="InterPro" id="IPR036388">
    <property type="entry name" value="WH-like_DNA-bd_sf"/>
</dbReference>
<gene>
    <name evidence="5" type="ORF">I215_09726</name>
</gene>
<dbReference type="STRING" id="555500.I215_09726"/>
<evidence type="ECO:0000259" key="4">
    <source>
        <dbReference type="PROSITE" id="PS50995"/>
    </source>
</evidence>
<dbReference type="GO" id="GO:0003677">
    <property type="term" value="F:DNA binding"/>
    <property type="evidence" value="ECO:0007669"/>
    <property type="project" value="UniProtKB-KW"/>
</dbReference>
<accession>K2PTS8</accession>
<dbReference type="eggNOG" id="COG1846">
    <property type="taxonomic scope" value="Bacteria"/>
</dbReference>
<evidence type="ECO:0000313" key="5">
    <source>
        <dbReference type="EMBL" id="EKF54989.1"/>
    </source>
</evidence>
<proteinExistence type="predicted"/>
<dbReference type="Proteomes" id="UP000007364">
    <property type="component" value="Unassembled WGS sequence"/>
</dbReference>
<comment type="caution">
    <text evidence="5">The sequence shown here is derived from an EMBL/GenBank/DDBJ whole genome shotgun (WGS) entry which is preliminary data.</text>
</comment>
<organism evidence="5 6">
    <name type="scientific">Galbibacter marinus</name>
    <dbReference type="NCBI Taxonomy" id="555500"/>
    <lineage>
        <taxon>Bacteria</taxon>
        <taxon>Pseudomonadati</taxon>
        <taxon>Bacteroidota</taxon>
        <taxon>Flavobacteriia</taxon>
        <taxon>Flavobacteriales</taxon>
        <taxon>Flavobacteriaceae</taxon>
        <taxon>Galbibacter</taxon>
    </lineage>
</organism>
<keyword evidence="6" id="KW-1185">Reference proteome</keyword>
<reference evidence="5 6" key="1">
    <citation type="journal article" date="2012" name="J. Bacteriol.">
        <title>Genome Sequence of Galbibacter marinum Type Strain ck-I2-15.</title>
        <authorList>
            <person name="Lai Q."/>
            <person name="Li C."/>
            <person name="Shao Z."/>
        </authorList>
    </citation>
    <scope>NUCLEOTIDE SEQUENCE [LARGE SCALE GENOMIC DNA]</scope>
    <source>
        <strain evidence="6">ck-I2-15</strain>
    </source>
</reference>
<dbReference type="InterPro" id="IPR000835">
    <property type="entry name" value="HTH_MarR-typ"/>
</dbReference>
<dbReference type="SMART" id="SM00347">
    <property type="entry name" value="HTH_MARR"/>
    <property type="match status" value="1"/>
</dbReference>